<comment type="similarity">
    <text evidence="2">Belongs to the TsaE family.</text>
</comment>
<keyword evidence="9" id="KW-0460">Magnesium</keyword>
<dbReference type="GO" id="GO:0016740">
    <property type="term" value="F:transferase activity"/>
    <property type="evidence" value="ECO:0007669"/>
    <property type="project" value="UniProtKB-KW"/>
</dbReference>
<dbReference type="KEGG" id="bbae:FRD01_01755"/>
<dbReference type="SUPFAM" id="SSF52540">
    <property type="entry name" value="P-loop containing nucleoside triphosphate hydrolases"/>
    <property type="match status" value="1"/>
</dbReference>
<dbReference type="NCBIfam" id="TIGR00150">
    <property type="entry name" value="T6A_YjeE"/>
    <property type="match status" value="1"/>
</dbReference>
<comment type="subcellular location">
    <subcellularLocation>
        <location evidence="1">Cytoplasm</location>
    </subcellularLocation>
</comment>
<accession>A0A5B8XKE3</accession>
<keyword evidence="4" id="KW-0963">Cytoplasm</keyword>
<sequence length="157" mass="17458">MLESLNLLGQTSLAGEKATEDFGARVGSVLKAGDWIGLVGQLGAGKTTLVRGVLQSFGLQDVQSPTYTLINQYQTNPKVNHLDLYRLENAEDLESIGYWDLEEDAITVVEWIDKIEEAWNGDGLILKLEYASDSRIISGYGAGDWSKRLHELWQVKE</sequence>
<evidence type="ECO:0000256" key="1">
    <source>
        <dbReference type="ARBA" id="ARBA00004496"/>
    </source>
</evidence>
<dbReference type="EMBL" id="CP042467">
    <property type="protein sequence ID" value="QED26004.1"/>
    <property type="molecule type" value="Genomic_DNA"/>
</dbReference>
<evidence type="ECO:0000256" key="7">
    <source>
        <dbReference type="ARBA" id="ARBA00022741"/>
    </source>
</evidence>
<reference evidence="11 12" key="1">
    <citation type="submission" date="2019-08" db="EMBL/GenBank/DDBJ databases">
        <authorList>
            <person name="Liang Q."/>
        </authorList>
    </citation>
    <scope>NUCLEOTIDE SEQUENCE [LARGE SCALE GENOMIC DNA]</scope>
    <source>
        <strain evidence="11 12">V1718</strain>
    </source>
</reference>
<dbReference type="InterPro" id="IPR003442">
    <property type="entry name" value="T6A_TsaE"/>
</dbReference>
<dbReference type="OrthoDB" id="9799110at2"/>
<name>A0A5B8XKE3_9DELT</name>
<dbReference type="GO" id="GO:0005524">
    <property type="term" value="F:ATP binding"/>
    <property type="evidence" value="ECO:0007669"/>
    <property type="project" value="UniProtKB-KW"/>
</dbReference>
<keyword evidence="7" id="KW-0547">Nucleotide-binding</keyword>
<evidence type="ECO:0000313" key="11">
    <source>
        <dbReference type="EMBL" id="QED26004.1"/>
    </source>
</evidence>
<gene>
    <name evidence="11" type="primary">tsaE</name>
    <name evidence="11" type="ORF">FRD01_01755</name>
</gene>
<keyword evidence="6" id="KW-0479">Metal-binding</keyword>
<evidence type="ECO:0000256" key="4">
    <source>
        <dbReference type="ARBA" id="ARBA00022490"/>
    </source>
</evidence>
<proteinExistence type="inferred from homology"/>
<dbReference type="PANTHER" id="PTHR33540:SF2">
    <property type="entry name" value="TRNA THREONYLCARBAMOYLADENOSINE BIOSYNTHESIS PROTEIN TSAE"/>
    <property type="match status" value="1"/>
</dbReference>
<evidence type="ECO:0000256" key="8">
    <source>
        <dbReference type="ARBA" id="ARBA00022840"/>
    </source>
</evidence>
<keyword evidence="8" id="KW-0067">ATP-binding</keyword>
<evidence type="ECO:0000256" key="6">
    <source>
        <dbReference type="ARBA" id="ARBA00022723"/>
    </source>
</evidence>
<evidence type="ECO:0000256" key="9">
    <source>
        <dbReference type="ARBA" id="ARBA00022842"/>
    </source>
</evidence>
<keyword evidence="12" id="KW-1185">Reference proteome</keyword>
<keyword evidence="11" id="KW-0808">Transferase</keyword>
<dbReference type="Gene3D" id="3.40.50.300">
    <property type="entry name" value="P-loop containing nucleotide triphosphate hydrolases"/>
    <property type="match status" value="1"/>
</dbReference>
<dbReference type="GO" id="GO:0002949">
    <property type="term" value="P:tRNA threonylcarbamoyladenosine modification"/>
    <property type="evidence" value="ECO:0007669"/>
    <property type="project" value="InterPro"/>
</dbReference>
<dbReference type="GO" id="GO:0005737">
    <property type="term" value="C:cytoplasm"/>
    <property type="evidence" value="ECO:0007669"/>
    <property type="project" value="UniProtKB-SubCell"/>
</dbReference>
<evidence type="ECO:0000256" key="2">
    <source>
        <dbReference type="ARBA" id="ARBA00007599"/>
    </source>
</evidence>
<evidence type="ECO:0000313" key="12">
    <source>
        <dbReference type="Proteomes" id="UP000321595"/>
    </source>
</evidence>
<dbReference type="GO" id="GO:0046872">
    <property type="term" value="F:metal ion binding"/>
    <property type="evidence" value="ECO:0007669"/>
    <property type="project" value="UniProtKB-KW"/>
</dbReference>
<evidence type="ECO:0000256" key="5">
    <source>
        <dbReference type="ARBA" id="ARBA00022694"/>
    </source>
</evidence>
<organism evidence="11 12">
    <name type="scientific">Microvenator marinus</name>
    <dbReference type="NCBI Taxonomy" id="2600177"/>
    <lineage>
        <taxon>Bacteria</taxon>
        <taxon>Deltaproteobacteria</taxon>
        <taxon>Bradymonadales</taxon>
        <taxon>Microvenatoraceae</taxon>
        <taxon>Microvenator</taxon>
    </lineage>
</organism>
<evidence type="ECO:0000256" key="10">
    <source>
        <dbReference type="ARBA" id="ARBA00032441"/>
    </source>
</evidence>
<dbReference type="PANTHER" id="PTHR33540">
    <property type="entry name" value="TRNA THREONYLCARBAMOYLADENOSINE BIOSYNTHESIS PROTEIN TSAE"/>
    <property type="match status" value="1"/>
</dbReference>
<keyword evidence="5" id="KW-0819">tRNA processing</keyword>
<dbReference type="InterPro" id="IPR027417">
    <property type="entry name" value="P-loop_NTPase"/>
</dbReference>
<dbReference type="RefSeq" id="WP_146957069.1">
    <property type="nucleotide sequence ID" value="NZ_CP042467.1"/>
</dbReference>
<evidence type="ECO:0000256" key="3">
    <source>
        <dbReference type="ARBA" id="ARBA00019010"/>
    </source>
</evidence>
<protein>
    <recommendedName>
        <fullName evidence="3">tRNA threonylcarbamoyladenosine biosynthesis protein TsaE</fullName>
    </recommendedName>
    <alternativeName>
        <fullName evidence="10">t(6)A37 threonylcarbamoyladenosine biosynthesis protein TsaE</fullName>
    </alternativeName>
</protein>
<dbReference type="Proteomes" id="UP000321595">
    <property type="component" value="Chromosome"/>
</dbReference>
<dbReference type="AlphaFoldDB" id="A0A5B8XKE3"/>
<dbReference type="Pfam" id="PF02367">
    <property type="entry name" value="TsaE"/>
    <property type="match status" value="1"/>
</dbReference>